<keyword evidence="3" id="KW-1185">Reference proteome</keyword>
<proteinExistence type="predicted"/>
<evidence type="ECO:0000313" key="3">
    <source>
        <dbReference type="Proteomes" id="UP000078046"/>
    </source>
</evidence>
<name>A0A177BCY5_9BILA</name>
<keyword evidence="1" id="KW-0732">Signal</keyword>
<gene>
    <name evidence="2" type="ORF">A3Q56_00836</name>
</gene>
<comment type="caution">
    <text evidence="2">The sequence shown here is derived from an EMBL/GenBank/DDBJ whole genome shotgun (WGS) entry which is preliminary data.</text>
</comment>
<feature type="signal peptide" evidence="1">
    <location>
        <begin position="1"/>
        <end position="19"/>
    </location>
</feature>
<reference evidence="2 3" key="1">
    <citation type="submission" date="2016-04" db="EMBL/GenBank/DDBJ databases">
        <title>The genome of Intoshia linei affirms orthonectids as highly simplified spiralians.</title>
        <authorList>
            <person name="Mikhailov K.V."/>
            <person name="Slusarev G.S."/>
            <person name="Nikitin M.A."/>
            <person name="Logacheva M.D."/>
            <person name="Penin A."/>
            <person name="Aleoshin V."/>
            <person name="Panchin Y.V."/>
        </authorList>
    </citation>
    <scope>NUCLEOTIDE SEQUENCE [LARGE SCALE GENOMIC DNA]</scope>
    <source>
        <strain evidence="2">Intl2013</strain>
        <tissue evidence="2">Whole animal</tissue>
    </source>
</reference>
<protein>
    <submittedName>
        <fullName evidence="2">Uncharacterized protein</fullName>
    </submittedName>
</protein>
<dbReference type="Gene3D" id="1.20.120.20">
    <property type="entry name" value="Apolipoprotein"/>
    <property type="match status" value="1"/>
</dbReference>
<evidence type="ECO:0000313" key="2">
    <source>
        <dbReference type="EMBL" id="OAF71384.1"/>
    </source>
</evidence>
<dbReference type="AlphaFoldDB" id="A0A177BCY5"/>
<feature type="chain" id="PRO_5008056930" evidence="1">
    <location>
        <begin position="20"/>
        <end position="473"/>
    </location>
</feature>
<organism evidence="2 3">
    <name type="scientific">Intoshia linei</name>
    <dbReference type="NCBI Taxonomy" id="1819745"/>
    <lineage>
        <taxon>Eukaryota</taxon>
        <taxon>Metazoa</taxon>
        <taxon>Spiralia</taxon>
        <taxon>Lophotrochozoa</taxon>
        <taxon>Mesozoa</taxon>
        <taxon>Orthonectida</taxon>
        <taxon>Rhopaluridae</taxon>
        <taxon>Intoshia</taxon>
    </lineage>
</organism>
<dbReference type="OrthoDB" id="3058140at2759"/>
<dbReference type="EMBL" id="LWCA01000055">
    <property type="protein sequence ID" value="OAF71384.1"/>
    <property type="molecule type" value="Genomic_DNA"/>
</dbReference>
<sequence length="473" mass="54175">MKNLYLIVLFFAIISVSTTKRRSIHLSSKRYVENGLHEAVDNTNNDDHDHHDNEVKIKLRGIFDSIGKSVKSGLSKAGNAIKKGSKKVFNNVKNDVKKAGNKIQKTFKNVKNGVHKAGNAIKKGSKKVFNNMKNDVKKAGNKIQKTFKNVKNGVHKAGNAIKKGSKKVFKNAKNFVNNAGNTVKNMINNAGKIGKKNKNSKLKFKKFKTITSPMNRKIITRTAKQYKRDALNENMCDDEKTHHPYEVLEDIDPQDYEEKKNEIANLFSHISEVFNVGSYKVGEFFQNDEDISRPEVEELVEIIIDQLDNIRERFGLRFEEMYQRFMKYYIFNYKECNPVTREEAMEDYCVQEAMSEIFDIFDQINFDDRECDLIASTDNFHINDFGHALASEFSCFSNSIADISDFVAKYDLPDNKEAIIVFMASVLTKSYIVGMELHQFQNRLEQLDQLILNNEDINGGNPLPQLISLDDNN</sequence>
<accession>A0A177BCY5</accession>
<evidence type="ECO:0000256" key="1">
    <source>
        <dbReference type="SAM" id="SignalP"/>
    </source>
</evidence>
<dbReference type="Proteomes" id="UP000078046">
    <property type="component" value="Unassembled WGS sequence"/>
</dbReference>